<proteinExistence type="predicted"/>
<gene>
    <name evidence="5" type="ORF">LT85_1140</name>
</gene>
<keyword evidence="1" id="KW-0973">c-di-GMP</keyword>
<dbReference type="InterPro" id="IPR009926">
    <property type="entry name" value="T3SS_YcgR_PilZN"/>
</dbReference>
<dbReference type="OrthoDB" id="5572581at2"/>
<dbReference type="HOGENOM" id="CLU_1198128_0_0_4"/>
<dbReference type="Gene3D" id="2.30.110.10">
    <property type="entry name" value="Electron Transport, Fmn-binding Protein, Chain A"/>
    <property type="match status" value="1"/>
</dbReference>
<dbReference type="InterPro" id="IPR012349">
    <property type="entry name" value="Split_barrel_FMN-bd"/>
</dbReference>
<sequence>MEQACLEHGASYLLQEAADIESILRELERQNSPLTMRLLSGGESLATRLVAVALAHDIFIHAGDADGSGALYMPGDQLCFDGSLDGAGVRFVTSVAGSGMSPWPHALAAAIPACIAYFPHQKFIRIGLQPVEACVVRAKRRDGNDFVLDVHDLSARGIGLRSSYVSLQALPVGTVLPAAVLDFRSSGRLQVDLRVVFSRSVQGADGAVNHFGCYYVDLDQARQSLGGLLGA</sequence>
<organism evidence="5 6">
    <name type="scientific">Collimonas arenae</name>
    <dbReference type="NCBI Taxonomy" id="279058"/>
    <lineage>
        <taxon>Bacteria</taxon>
        <taxon>Pseudomonadati</taxon>
        <taxon>Pseudomonadota</taxon>
        <taxon>Betaproteobacteria</taxon>
        <taxon>Burkholderiales</taxon>
        <taxon>Oxalobacteraceae</taxon>
        <taxon>Collimonas</taxon>
    </lineage>
</organism>
<dbReference type="GO" id="GO:0000166">
    <property type="term" value="F:nucleotide binding"/>
    <property type="evidence" value="ECO:0007669"/>
    <property type="project" value="UniProtKB-KW"/>
</dbReference>
<evidence type="ECO:0000259" key="4">
    <source>
        <dbReference type="Pfam" id="PF07317"/>
    </source>
</evidence>
<dbReference type="STRING" id="279058.LT85_1140"/>
<dbReference type="AlphaFoldDB" id="A0A0A1F6I1"/>
<dbReference type="EMBL" id="CP009962">
    <property type="protein sequence ID" value="AIY40298.1"/>
    <property type="molecule type" value="Genomic_DNA"/>
</dbReference>
<dbReference type="Gene3D" id="2.40.10.220">
    <property type="entry name" value="predicted glycosyltransferase like domains"/>
    <property type="match status" value="1"/>
</dbReference>
<feature type="domain" description="Type III secretion system flagellar brake protein YcgR PilZN" evidence="4">
    <location>
        <begin position="12"/>
        <end position="114"/>
    </location>
</feature>
<evidence type="ECO:0000313" key="6">
    <source>
        <dbReference type="Proteomes" id="UP000030302"/>
    </source>
</evidence>
<accession>A0A0A1F6I1</accession>
<evidence type="ECO:0000313" key="5">
    <source>
        <dbReference type="EMBL" id="AIY40298.1"/>
    </source>
</evidence>
<reference evidence="6" key="1">
    <citation type="journal article" date="2014" name="Soil Biol. Biochem.">
        <title>Structure and function of bacterial communities in ageing soils: Insights from the Mendocino ecological staircase.</title>
        <authorList>
            <person name="Uroz S."/>
            <person name="Tech J.J."/>
            <person name="Sawaya N.A."/>
            <person name="Frey-Klett P."/>
            <person name="Leveau J.H.J."/>
        </authorList>
    </citation>
    <scope>NUCLEOTIDE SEQUENCE [LARGE SCALE GENOMIC DNA]</scope>
    <source>
        <strain evidence="6">Cal35</strain>
    </source>
</reference>
<name>A0A0A1F6I1_9BURK</name>
<dbReference type="Proteomes" id="UP000030302">
    <property type="component" value="Chromosome"/>
</dbReference>
<dbReference type="KEGG" id="care:LT85_1140"/>
<evidence type="ECO:0000256" key="1">
    <source>
        <dbReference type="ARBA" id="ARBA00022636"/>
    </source>
</evidence>
<dbReference type="Pfam" id="PF07317">
    <property type="entry name" value="PilZN"/>
    <property type="match status" value="1"/>
</dbReference>
<dbReference type="RefSeq" id="WP_038486437.1">
    <property type="nucleotide sequence ID" value="NZ_CP009962.1"/>
</dbReference>
<evidence type="ECO:0000256" key="3">
    <source>
        <dbReference type="ARBA" id="ARBA00023143"/>
    </source>
</evidence>
<protein>
    <submittedName>
        <fullName evidence="5">Inner membrane protein</fullName>
    </submittedName>
</protein>
<keyword evidence="6" id="KW-1185">Reference proteome</keyword>
<keyword evidence="2" id="KW-0547">Nucleotide-binding</keyword>
<keyword evidence="3" id="KW-0975">Bacterial flagellum</keyword>
<evidence type="ECO:0000256" key="2">
    <source>
        <dbReference type="ARBA" id="ARBA00022741"/>
    </source>
</evidence>